<evidence type="ECO:0000313" key="2">
    <source>
        <dbReference type="Proteomes" id="UP001062846"/>
    </source>
</evidence>
<keyword evidence="2" id="KW-1185">Reference proteome</keyword>
<organism evidence="1 2">
    <name type="scientific">Rhododendron molle</name>
    <name type="common">Chinese azalea</name>
    <name type="synonym">Azalea mollis</name>
    <dbReference type="NCBI Taxonomy" id="49168"/>
    <lineage>
        <taxon>Eukaryota</taxon>
        <taxon>Viridiplantae</taxon>
        <taxon>Streptophyta</taxon>
        <taxon>Embryophyta</taxon>
        <taxon>Tracheophyta</taxon>
        <taxon>Spermatophyta</taxon>
        <taxon>Magnoliopsida</taxon>
        <taxon>eudicotyledons</taxon>
        <taxon>Gunneridae</taxon>
        <taxon>Pentapetalae</taxon>
        <taxon>asterids</taxon>
        <taxon>Ericales</taxon>
        <taxon>Ericaceae</taxon>
        <taxon>Ericoideae</taxon>
        <taxon>Rhodoreae</taxon>
        <taxon>Rhododendron</taxon>
    </lineage>
</organism>
<comment type="caution">
    <text evidence="1">The sequence shown here is derived from an EMBL/GenBank/DDBJ whole genome shotgun (WGS) entry which is preliminary data.</text>
</comment>
<reference evidence="1" key="1">
    <citation type="submission" date="2022-02" db="EMBL/GenBank/DDBJ databases">
        <title>Plant Genome Project.</title>
        <authorList>
            <person name="Zhang R.-G."/>
        </authorList>
    </citation>
    <scope>NUCLEOTIDE SEQUENCE</scope>
    <source>
        <strain evidence="1">AT1</strain>
    </source>
</reference>
<proteinExistence type="predicted"/>
<protein>
    <submittedName>
        <fullName evidence="1">Uncharacterized protein</fullName>
    </submittedName>
</protein>
<name>A0ACC0P219_RHOML</name>
<dbReference type="Proteomes" id="UP001062846">
    <property type="component" value="Chromosome 4"/>
</dbReference>
<gene>
    <name evidence="1" type="ORF">RHMOL_Rhmol04G0181700</name>
</gene>
<sequence length="96" mass="11167">MKHVDRKLLAHLLARGKRKERERGPNPRIPRCIRQVRKFSACWQVSTMILPQVHLRKPCYDLLPLNDKVQWSSCDVAGSEPPPSPRSEHFTGPFNR</sequence>
<accession>A0ACC0P219</accession>
<evidence type="ECO:0000313" key="1">
    <source>
        <dbReference type="EMBL" id="KAI8559540.1"/>
    </source>
</evidence>
<dbReference type="EMBL" id="CM046391">
    <property type="protein sequence ID" value="KAI8559540.1"/>
    <property type="molecule type" value="Genomic_DNA"/>
</dbReference>